<feature type="domain" description="STAS" evidence="2">
    <location>
        <begin position="156"/>
        <end position="268"/>
    </location>
</feature>
<dbReference type="RefSeq" id="WP_301244728.1">
    <property type="nucleotide sequence ID" value="NZ_JAROCC010000012.1"/>
</dbReference>
<dbReference type="PANTHER" id="PTHR33745:SF3">
    <property type="entry name" value="RSBT CO-ANTAGONIST PROTEIN RSBRC"/>
    <property type="match status" value="1"/>
</dbReference>
<evidence type="ECO:0000259" key="2">
    <source>
        <dbReference type="PROSITE" id="PS50801"/>
    </source>
</evidence>
<accession>A0ABT8JTT7</accession>
<keyword evidence="4" id="KW-1185">Reference proteome</keyword>
<protein>
    <submittedName>
        <fullName evidence="3">STAS domain-containing protein</fullName>
    </submittedName>
</protein>
<name>A0ABT8JTT7_9BACL</name>
<evidence type="ECO:0000313" key="3">
    <source>
        <dbReference type="EMBL" id="MDN4608576.1"/>
    </source>
</evidence>
<sequence length="271" mass="31314">MEHIFKNQGMLDYLSDNKQNFENELLGQAVNVRENIEGILKVGNIDLINNAHRLVFYVIEVKEEEMKAFAKQEGIAWATYSLTLSFKLEWVQAIRRTIWIFVQNYIVERDIEVDFFSIEKQINNQIDQFLNAFFINYSLFKDELLRTQRELVENLSVPIIPITESVCILPIIGSIDYYRSKVMEEKVLMEVGRLHIQTLLMDLSGIADMEAEVIDQLTKIIDGAALMGCRTAITGLRPDVVRSMVRMGVQFDENTQMVGTLQKALSIYFKD</sequence>
<dbReference type="SUPFAM" id="SSF52091">
    <property type="entry name" value="SpoIIaa-like"/>
    <property type="match status" value="1"/>
</dbReference>
<dbReference type="Gene3D" id="3.30.750.24">
    <property type="entry name" value="STAS domain"/>
    <property type="match status" value="1"/>
</dbReference>
<dbReference type="EMBL" id="JAROCC010000012">
    <property type="protein sequence ID" value="MDN4608576.1"/>
    <property type="molecule type" value="Genomic_DNA"/>
</dbReference>
<gene>
    <name evidence="3" type="ORF">P5G49_14025</name>
</gene>
<organism evidence="3 4">
    <name type="scientific">Sporosarcina highlanderae</name>
    <dbReference type="NCBI Taxonomy" id="3035916"/>
    <lineage>
        <taxon>Bacteria</taxon>
        <taxon>Bacillati</taxon>
        <taxon>Bacillota</taxon>
        <taxon>Bacilli</taxon>
        <taxon>Bacillales</taxon>
        <taxon>Caryophanaceae</taxon>
        <taxon>Sporosarcina</taxon>
    </lineage>
</organism>
<dbReference type="InterPro" id="IPR051932">
    <property type="entry name" value="Bact_StressResp_Reg"/>
</dbReference>
<dbReference type="PANTHER" id="PTHR33745">
    <property type="entry name" value="RSBT ANTAGONIST PROTEIN RSBS-RELATED"/>
    <property type="match status" value="1"/>
</dbReference>
<evidence type="ECO:0000313" key="4">
    <source>
        <dbReference type="Proteomes" id="UP001175097"/>
    </source>
</evidence>
<dbReference type="Pfam" id="PF01740">
    <property type="entry name" value="STAS"/>
    <property type="match status" value="1"/>
</dbReference>
<dbReference type="InterPro" id="IPR036513">
    <property type="entry name" value="STAS_dom_sf"/>
</dbReference>
<dbReference type="PROSITE" id="PS50801">
    <property type="entry name" value="STAS"/>
    <property type="match status" value="1"/>
</dbReference>
<comment type="caution">
    <text evidence="3">The sequence shown here is derived from an EMBL/GenBank/DDBJ whole genome shotgun (WGS) entry which is preliminary data.</text>
</comment>
<reference evidence="3" key="1">
    <citation type="submission" date="2023-03" db="EMBL/GenBank/DDBJ databases">
        <title>MT1 and MT2 Draft Genomes of Novel Species.</title>
        <authorList>
            <person name="Venkateswaran K."/>
        </authorList>
    </citation>
    <scope>NUCLEOTIDE SEQUENCE</scope>
    <source>
        <strain evidence="3">F6_3S_P_2</strain>
    </source>
</reference>
<dbReference type="Proteomes" id="UP001175097">
    <property type="component" value="Unassembled WGS sequence"/>
</dbReference>
<evidence type="ECO:0000256" key="1">
    <source>
        <dbReference type="ARBA" id="ARBA00022553"/>
    </source>
</evidence>
<proteinExistence type="predicted"/>
<keyword evidence="1" id="KW-0597">Phosphoprotein</keyword>
<dbReference type="CDD" id="cd07041">
    <property type="entry name" value="STAS_RsbR_RsbS_like"/>
    <property type="match status" value="1"/>
</dbReference>
<dbReference type="InterPro" id="IPR002645">
    <property type="entry name" value="STAS_dom"/>
</dbReference>